<evidence type="ECO:0000256" key="3">
    <source>
        <dbReference type="ARBA" id="ARBA00022989"/>
    </source>
</evidence>
<keyword evidence="2 5" id="KW-0812">Transmembrane</keyword>
<dbReference type="Pfam" id="PF01061">
    <property type="entry name" value="ABC2_membrane"/>
    <property type="match status" value="1"/>
</dbReference>
<dbReference type="InterPro" id="IPR013525">
    <property type="entry name" value="ABC2_TM"/>
</dbReference>
<evidence type="ECO:0000313" key="8">
    <source>
        <dbReference type="Proteomes" id="UP000541444"/>
    </source>
</evidence>
<name>A0A7J7MMA3_9MAGN</name>
<feature type="domain" description="ABC-2 type transporter transmembrane" evidence="6">
    <location>
        <begin position="76"/>
        <end position="177"/>
    </location>
</feature>
<keyword evidence="3 5" id="KW-1133">Transmembrane helix</keyword>
<comment type="subcellular location">
    <subcellularLocation>
        <location evidence="1">Membrane</location>
        <topology evidence="1">Multi-pass membrane protein</topology>
    </subcellularLocation>
</comment>
<dbReference type="PANTHER" id="PTHR48040">
    <property type="entry name" value="PLEIOTROPIC DRUG RESISTANCE PROTEIN 1-LIKE ISOFORM X1"/>
    <property type="match status" value="1"/>
</dbReference>
<dbReference type="GO" id="GO:0140359">
    <property type="term" value="F:ABC-type transporter activity"/>
    <property type="evidence" value="ECO:0007669"/>
    <property type="project" value="InterPro"/>
</dbReference>
<sequence length="184" mass="20967">MKRGGQLIYAGLLGAKPQKLVKFFERIEGVQKIRSGYNPAAWMKNRQLIETLSKPSSDTKDLSFPAKYPKSFLDKFLATLWKQNISYWRNSQYTVVQFLYTIMISCMFGTIAWIFGSKRENQQDIFNAMGSMYAAVLFLGDTNSSAVQPVASAKRFVSYRERAAGMYYALPFAFAQVSLFPNKL</sequence>
<evidence type="ECO:0000313" key="7">
    <source>
        <dbReference type="EMBL" id="KAF6155930.1"/>
    </source>
</evidence>
<dbReference type="GO" id="GO:0016020">
    <property type="term" value="C:membrane"/>
    <property type="evidence" value="ECO:0007669"/>
    <property type="project" value="UniProtKB-SubCell"/>
</dbReference>
<evidence type="ECO:0000259" key="6">
    <source>
        <dbReference type="Pfam" id="PF01061"/>
    </source>
</evidence>
<accession>A0A7J7MMA3</accession>
<proteinExistence type="predicted"/>
<dbReference type="Proteomes" id="UP000541444">
    <property type="component" value="Unassembled WGS sequence"/>
</dbReference>
<dbReference type="AlphaFoldDB" id="A0A7J7MMA3"/>
<reference evidence="7 8" key="1">
    <citation type="journal article" date="2020" name="IScience">
        <title>Genome Sequencing of the Endangered Kingdonia uniflora (Circaeasteraceae, Ranunculales) Reveals Potential Mechanisms of Evolutionary Specialization.</title>
        <authorList>
            <person name="Sun Y."/>
            <person name="Deng T."/>
            <person name="Zhang A."/>
            <person name="Moore M.J."/>
            <person name="Landis J.B."/>
            <person name="Lin N."/>
            <person name="Zhang H."/>
            <person name="Zhang X."/>
            <person name="Huang J."/>
            <person name="Zhang X."/>
            <person name="Sun H."/>
            <person name="Wang H."/>
        </authorList>
    </citation>
    <scope>NUCLEOTIDE SEQUENCE [LARGE SCALE GENOMIC DNA]</scope>
    <source>
        <strain evidence="7">TB1705</strain>
        <tissue evidence="7">Leaf</tissue>
    </source>
</reference>
<keyword evidence="8" id="KW-1185">Reference proteome</keyword>
<keyword evidence="4 5" id="KW-0472">Membrane</keyword>
<comment type="caution">
    <text evidence="7">The sequence shown here is derived from an EMBL/GenBank/DDBJ whole genome shotgun (WGS) entry which is preliminary data.</text>
</comment>
<feature type="transmembrane region" description="Helical" evidence="5">
    <location>
        <begin position="98"/>
        <end position="116"/>
    </location>
</feature>
<organism evidence="7 8">
    <name type="scientific">Kingdonia uniflora</name>
    <dbReference type="NCBI Taxonomy" id="39325"/>
    <lineage>
        <taxon>Eukaryota</taxon>
        <taxon>Viridiplantae</taxon>
        <taxon>Streptophyta</taxon>
        <taxon>Embryophyta</taxon>
        <taxon>Tracheophyta</taxon>
        <taxon>Spermatophyta</taxon>
        <taxon>Magnoliopsida</taxon>
        <taxon>Ranunculales</taxon>
        <taxon>Circaeasteraceae</taxon>
        <taxon>Kingdonia</taxon>
    </lineage>
</organism>
<dbReference type="EMBL" id="JACGCM010001398">
    <property type="protein sequence ID" value="KAF6155930.1"/>
    <property type="molecule type" value="Genomic_DNA"/>
</dbReference>
<gene>
    <name evidence="7" type="ORF">GIB67_039261</name>
</gene>
<evidence type="ECO:0000256" key="4">
    <source>
        <dbReference type="ARBA" id="ARBA00023136"/>
    </source>
</evidence>
<dbReference type="PANTHER" id="PTHR48040:SF12">
    <property type="entry name" value="ABC TRANSPORTER G FAMILY MEMBER 32-LIKE ISOFORM X1"/>
    <property type="match status" value="1"/>
</dbReference>
<protein>
    <recommendedName>
        <fullName evidence="6">ABC-2 type transporter transmembrane domain-containing protein</fullName>
    </recommendedName>
</protein>
<dbReference type="OrthoDB" id="66620at2759"/>
<evidence type="ECO:0000256" key="1">
    <source>
        <dbReference type="ARBA" id="ARBA00004141"/>
    </source>
</evidence>
<evidence type="ECO:0000256" key="5">
    <source>
        <dbReference type="SAM" id="Phobius"/>
    </source>
</evidence>
<evidence type="ECO:0000256" key="2">
    <source>
        <dbReference type="ARBA" id="ARBA00022692"/>
    </source>
</evidence>